<feature type="transmembrane region" description="Helical" evidence="2">
    <location>
        <begin position="441"/>
        <end position="460"/>
    </location>
</feature>
<reference evidence="3" key="1">
    <citation type="submission" date="2020-11" db="EMBL/GenBank/DDBJ databases">
        <title>Isolation and identification of active actinomycetes.</title>
        <authorList>
            <person name="Sun X."/>
        </authorList>
    </citation>
    <scope>NUCLEOTIDE SEQUENCE</scope>
    <source>
        <strain evidence="3">NEAU-A11</strain>
    </source>
</reference>
<feature type="compositionally biased region" description="Low complexity" evidence="1">
    <location>
        <begin position="563"/>
        <end position="576"/>
    </location>
</feature>
<feature type="transmembrane region" description="Helical" evidence="2">
    <location>
        <begin position="408"/>
        <end position="429"/>
    </location>
</feature>
<dbReference type="AlphaFoldDB" id="A0A931CHT6"/>
<name>A0A931CHT6_9ACTN</name>
<feature type="compositionally biased region" description="Low complexity" evidence="1">
    <location>
        <begin position="588"/>
        <end position="606"/>
    </location>
</feature>
<gene>
    <name evidence="3" type="ORF">I4J89_39415</name>
</gene>
<keyword evidence="2" id="KW-1133">Transmembrane helix</keyword>
<dbReference type="EMBL" id="JADQTO010000028">
    <property type="protein sequence ID" value="MBG0567533.1"/>
    <property type="molecule type" value="Genomic_DNA"/>
</dbReference>
<evidence type="ECO:0000313" key="4">
    <source>
        <dbReference type="Proteomes" id="UP000598146"/>
    </source>
</evidence>
<sequence>MAPATVERLAAGLAPSRPASPVSYRRARQYRRHLIRLLLLLFGSLAFVVSAAGTGNAAPQPPPAEEVCARNAPGAVAWCMPWAMRVETPPAGSPSHWVTDCSKATTDDQRTSCAAASLSLDSPPAVGTASVLMDGPTDGSGLAGQINCSLFGARADDLSAPGLRDEWRAKQTRCSEEKAAWAAAAYDPDPKRPDCPLGNLNCEVQRGAEEALSAGVSTGIQGLVDIIVQAEVYLLSRLAALVFTETSIASPDQAFYNVYNSTAGAMIALVLVFFLISTIANGLRFGSGPSPMATLGGLLRAVVGILFAGGLAYTIVLAWDQATIAVLAANASKPWEPSQWITGITNLTTGGGTLLLAAFFGLFAVIGLVLLFIMMVFRGMLTTLAALFGAVAMAGQAMSETQHWGRRWFWTVNALGGSKFFIAQIWIYAGQSAYGSDDLTTVMQSTLMIWLMVAAPFILLRLTSIWDGYLSDVNAHGILSATLGAPLQFAADVVGGFREGAGAVAGGAVPLMEAGAAAIPTSPAGPLEQMAGFGAGPGQGAAQAAGTGQGGDPVGQPAASTPGEQGPSGQASAGSGDEQAGRSSEETGSAQNAGSSGQSDPPGDSTGNDEGVLGTGQGAAGGDASGATFGGTADNGDPSGPEQTGVPADDGRSAAAGAGTAGDETTSSSSGVSGAGAATAGRSRGAAAGTSE</sequence>
<organism evidence="3 4">
    <name type="scientific">Actinoplanes aureus</name>
    <dbReference type="NCBI Taxonomy" id="2792083"/>
    <lineage>
        <taxon>Bacteria</taxon>
        <taxon>Bacillati</taxon>
        <taxon>Actinomycetota</taxon>
        <taxon>Actinomycetes</taxon>
        <taxon>Micromonosporales</taxon>
        <taxon>Micromonosporaceae</taxon>
        <taxon>Actinoplanes</taxon>
    </lineage>
</organism>
<evidence type="ECO:0008006" key="5">
    <source>
        <dbReference type="Google" id="ProtNLM"/>
    </source>
</evidence>
<feature type="region of interest" description="Disordered" evidence="1">
    <location>
        <begin position="528"/>
        <end position="692"/>
    </location>
</feature>
<comment type="caution">
    <text evidence="3">The sequence shown here is derived from an EMBL/GenBank/DDBJ whole genome shotgun (WGS) entry which is preliminary data.</text>
</comment>
<keyword evidence="2" id="KW-0472">Membrane</keyword>
<evidence type="ECO:0000256" key="2">
    <source>
        <dbReference type="SAM" id="Phobius"/>
    </source>
</evidence>
<feature type="transmembrane region" description="Helical" evidence="2">
    <location>
        <begin position="263"/>
        <end position="285"/>
    </location>
</feature>
<feature type="compositionally biased region" description="Low complexity" evidence="1">
    <location>
        <begin position="653"/>
        <end position="692"/>
    </location>
</feature>
<feature type="compositionally biased region" description="Gly residues" evidence="1">
    <location>
        <begin position="613"/>
        <end position="624"/>
    </location>
</feature>
<proteinExistence type="predicted"/>
<keyword evidence="2" id="KW-0812">Transmembrane</keyword>
<dbReference type="Proteomes" id="UP000598146">
    <property type="component" value="Unassembled WGS sequence"/>
</dbReference>
<accession>A0A931CHT6</accession>
<protein>
    <recommendedName>
        <fullName evidence="5">TrbL/VirB6 plasmid conjugal transfer protein</fullName>
    </recommendedName>
</protein>
<feature type="transmembrane region" description="Helical" evidence="2">
    <location>
        <begin position="354"/>
        <end position="377"/>
    </location>
</feature>
<evidence type="ECO:0000313" key="3">
    <source>
        <dbReference type="EMBL" id="MBG0567533.1"/>
    </source>
</evidence>
<feature type="transmembrane region" description="Helical" evidence="2">
    <location>
        <begin position="297"/>
        <end position="319"/>
    </location>
</feature>
<keyword evidence="4" id="KW-1185">Reference proteome</keyword>
<evidence type="ECO:0000256" key="1">
    <source>
        <dbReference type="SAM" id="MobiDB-lite"/>
    </source>
</evidence>
<dbReference type="RefSeq" id="WP_196419310.1">
    <property type="nucleotide sequence ID" value="NZ_JADQTO010000028.1"/>
</dbReference>